<dbReference type="EMBL" id="PYHO01000006">
    <property type="protein sequence ID" value="PSR46993.1"/>
    <property type="molecule type" value="Genomic_DNA"/>
</dbReference>
<evidence type="ECO:0000256" key="2">
    <source>
        <dbReference type="ARBA" id="ARBA00008683"/>
    </source>
</evidence>
<protein>
    <recommendedName>
        <fullName evidence="13">Protease 4</fullName>
    </recommendedName>
    <alternativeName>
        <fullName evidence="15">Endopeptidase IV</fullName>
    </alternativeName>
    <alternativeName>
        <fullName evidence="16">Protease IV</fullName>
    </alternativeName>
    <alternativeName>
        <fullName evidence="14">Signal peptide peptidase</fullName>
    </alternativeName>
</protein>
<evidence type="ECO:0000259" key="19">
    <source>
        <dbReference type="Pfam" id="PF01343"/>
    </source>
</evidence>
<dbReference type="CDD" id="cd07019">
    <property type="entry name" value="S49_SppA_1"/>
    <property type="match status" value="1"/>
</dbReference>
<accession>A0A2T2Y361</accession>
<evidence type="ECO:0000256" key="1">
    <source>
        <dbReference type="ARBA" id="ARBA00004377"/>
    </source>
</evidence>
<feature type="active site" description="Proton donor/acceptor" evidence="17">
    <location>
        <position position="209"/>
    </location>
</feature>
<comment type="function">
    <text evidence="12">Digests cleaved signal peptides in vitro, its in vivo function is unknown. This activity is necessary to maintain proper secretion of mature proteins across the membrane.</text>
</comment>
<keyword evidence="11 18" id="KW-0472">Membrane</keyword>
<keyword evidence="21" id="KW-1185">Reference proteome</keyword>
<feature type="domain" description="Peptidase S49" evidence="19">
    <location>
        <begin position="141"/>
        <end position="297"/>
    </location>
</feature>
<dbReference type="RefSeq" id="WP_106926498.1">
    <property type="nucleotide sequence ID" value="NZ_CABMMU010000006.1"/>
</dbReference>
<dbReference type="Pfam" id="PF01343">
    <property type="entry name" value="Peptidase_S49"/>
    <property type="match status" value="2"/>
</dbReference>
<organism evidence="20 21">
    <name type="scientific">Kluyvera genomosp. 2</name>
    <dbReference type="NCBI Taxonomy" id="2774054"/>
    <lineage>
        <taxon>Bacteria</taxon>
        <taxon>Pseudomonadati</taxon>
        <taxon>Pseudomonadota</taxon>
        <taxon>Gammaproteobacteria</taxon>
        <taxon>Enterobacterales</taxon>
        <taxon>Enterobacteriaceae</taxon>
        <taxon>Kluyvera</taxon>
    </lineage>
</organism>
<keyword evidence="7 18" id="KW-0812">Transmembrane</keyword>
<comment type="similarity">
    <text evidence="2">Belongs to the peptidase S49 family.</text>
</comment>
<dbReference type="AlphaFoldDB" id="A0A2T2Y361"/>
<dbReference type="NCBIfam" id="NF008195">
    <property type="entry name" value="PRK10949.1"/>
    <property type="match status" value="1"/>
</dbReference>
<evidence type="ECO:0000256" key="8">
    <source>
        <dbReference type="ARBA" id="ARBA00022801"/>
    </source>
</evidence>
<comment type="subcellular location">
    <subcellularLocation>
        <location evidence="1">Cell inner membrane</location>
        <topology evidence="1">Single-pass membrane protein</topology>
    </subcellularLocation>
</comment>
<keyword evidence="6" id="KW-0645">Protease</keyword>
<dbReference type="Proteomes" id="UP000240892">
    <property type="component" value="Unassembled WGS sequence"/>
</dbReference>
<keyword evidence="5" id="KW-0997">Cell inner membrane</keyword>
<dbReference type="FunFam" id="3.90.226.10:FF:000051">
    <property type="entry name" value="Protease 4"/>
    <property type="match status" value="1"/>
</dbReference>
<evidence type="ECO:0000256" key="14">
    <source>
        <dbReference type="ARBA" id="ARBA00081814"/>
    </source>
</evidence>
<feature type="active site" description="Nucleophile" evidence="17">
    <location>
        <position position="409"/>
    </location>
</feature>
<reference evidence="20 21" key="1">
    <citation type="submission" date="2018-03" db="EMBL/GenBank/DDBJ databases">
        <title>First report of an OXA-48+CTX-M-M-producing Kluyvera ascorbata clone recovered from patients admitted in a University Hospital in Madrid, Spain.</title>
        <authorList>
            <person name="Hernandez-Garcia M."/>
            <person name="Leon-Sampedro R."/>
            <person name="Perez-Viso B."/>
            <person name="Morosini M.I."/>
            <person name="Lopez-Fresnena N."/>
            <person name="Coque T.M."/>
            <person name="Bonten M."/>
            <person name="Malhotra-Kumar S."/>
            <person name="Ruiz-Garbajosa P."/>
            <person name="Canton R."/>
        </authorList>
    </citation>
    <scope>NUCLEOTIDE SEQUENCE [LARGE SCALE GENOMIC DNA]</scope>
    <source>
        <strain evidence="20 21">KA2</strain>
    </source>
</reference>
<evidence type="ECO:0000313" key="21">
    <source>
        <dbReference type="Proteomes" id="UP000240892"/>
    </source>
</evidence>
<keyword evidence="4" id="KW-1003">Cell membrane</keyword>
<feature type="transmembrane region" description="Helical" evidence="18">
    <location>
        <begin position="21"/>
        <end position="43"/>
    </location>
</feature>
<evidence type="ECO:0000256" key="10">
    <source>
        <dbReference type="ARBA" id="ARBA00022989"/>
    </source>
</evidence>
<dbReference type="PIRSF" id="PIRSF001217">
    <property type="entry name" value="Protease_4_SppA"/>
    <property type="match status" value="1"/>
</dbReference>
<evidence type="ECO:0000256" key="16">
    <source>
        <dbReference type="ARBA" id="ARBA00083898"/>
    </source>
</evidence>
<evidence type="ECO:0000256" key="17">
    <source>
        <dbReference type="PIRSR" id="PIRSR001217-1"/>
    </source>
</evidence>
<gene>
    <name evidence="20" type="ORF">C8256_10495</name>
</gene>
<evidence type="ECO:0000256" key="18">
    <source>
        <dbReference type="SAM" id="Phobius"/>
    </source>
</evidence>
<dbReference type="InterPro" id="IPR002142">
    <property type="entry name" value="Peptidase_S49"/>
</dbReference>
<dbReference type="GO" id="GO:0005886">
    <property type="term" value="C:plasma membrane"/>
    <property type="evidence" value="ECO:0007669"/>
    <property type="project" value="UniProtKB-SubCell"/>
</dbReference>
<dbReference type="PANTHER" id="PTHR33209:SF1">
    <property type="entry name" value="PEPTIDASE S49 DOMAIN-CONTAINING PROTEIN"/>
    <property type="match status" value="1"/>
</dbReference>
<proteinExistence type="inferred from homology"/>
<dbReference type="CDD" id="cd07018">
    <property type="entry name" value="S49_SppA_67K_type"/>
    <property type="match status" value="1"/>
</dbReference>
<dbReference type="NCBIfam" id="TIGR00706">
    <property type="entry name" value="SppA_dom"/>
    <property type="match status" value="1"/>
</dbReference>
<keyword evidence="8" id="KW-0378">Hydrolase</keyword>
<dbReference type="Gene3D" id="6.20.330.10">
    <property type="match status" value="1"/>
</dbReference>
<evidence type="ECO:0000256" key="3">
    <source>
        <dbReference type="ARBA" id="ARBA00011881"/>
    </source>
</evidence>
<feature type="domain" description="Peptidase S49" evidence="19">
    <location>
        <begin position="392"/>
        <end position="543"/>
    </location>
</feature>
<evidence type="ECO:0000256" key="9">
    <source>
        <dbReference type="ARBA" id="ARBA00022825"/>
    </source>
</evidence>
<dbReference type="InterPro" id="IPR033854">
    <property type="entry name" value="S49_SppA_1"/>
</dbReference>
<evidence type="ECO:0000256" key="12">
    <source>
        <dbReference type="ARBA" id="ARBA00054341"/>
    </source>
</evidence>
<dbReference type="PANTHER" id="PTHR33209">
    <property type="entry name" value="PROTEASE 4"/>
    <property type="match status" value="1"/>
</dbReference>
<dbReference type="InterPro" id="IPR004635">
    <property type="entry name" value="Pept_S49_SppA"/>
</dbReference>
<comment type="caution">
    <text evidence="20">The sequence shown here is derived from an EMBL/GenBank/DDBJ whole genome shotgun (WGS) entry which is preliminary data.</text>
</comment>
<evidence type="ECO:0000313" key="20">
    <source>
        <dbReference type="EMBL" id="PSR46993.1"/>
    </source>
</evidence>
<dbReference type="InterPro" id="IPR047217">
    <property type="entry name" value="S49_SppA_67K_type_N"/>
</dbReference>
<evidence type="ECO:0000256" key="7">
    <source>
        <dbReference type="ARBA" id="ARBA00022692"/>
    </source>
</evidence>
<dbReference type="GO" id="GO:0006465">
    <property type="term" value="P:signal peptide processing"/>
    <property type="evidence" value="ECO:0007669"/>
    <property type="project" value="InterPro"/>
</dbReference>
<keyword evidence="10 18" id="KW-1133">Transmembrane helix</keyword>
<dbReference type="InterPro" id="IPR029045">
    <property type="entry name" value="ClpP/crotonase-like_dom_sf"/>
</dbReference>
<evidence type="ECO:0000256" key="5">
    <source>
        <dbReference type="ARBA" id="ARBA00022519"/>
    </source>
</evidence>
<evidence type="ECO:0000256" key="11">
    <source>
        <dbReference type="ARBA" id="ARBA00023136"/>
    </source>
</evidence>
<name>A0A2T2Y361_9ENTR</name>
<keyword evidence="9" id="KW-0720">Serine protease</keyword>
<evidence type="ECO:0000256" key="15">
    <source>
        <dbReference type="ARBA" id="ARBA00081929"/>
    </source>
</evidence>
<dbReference type="STRING" id="1006000.GKAS_02498"/>
<dbReference type="FunFam" id="3.90.226.10:FF:000033">
    <property type="entry name" value="Protease 4"/>
    <property type="match status" value="1"/>
</dbReference>
<evidence type="ECO:0000256" key="13">
    <source>
        <dbReference type="ARBA" id="ARBA00072914"/>
    </source>
</evidence>
<dbReference type="Gene3D" id="3.90.226.10">
    <property type="entry name" value="2-enoyl-CoA Hydratase, Chain A, domain 1"/>
    <property type="match status" value="3"/>
</dbReference>
<comment type="subunit">
    <text evidence="3">Homotetramer.</text>
</comment>
<evidence type="ECO:0000256" key="6">
    <source>
        <dbReference type="ARBA" id="ARBA00022670"/>
    </source>
</evidence>
<dbReference type="NCBIfam" id="TIGR00705">
    <property type="entry name" value="SppA_67K"/>
    <property type="match status" value="1"/>
</dbReference>
<dbReference type="SUPFAM" id="SSF52096">
    <property type="entry name" value="ClpP/crotonase"/>
    <property type="match status" value="2"/>
</dbReference>
<dbReference type="GO" id="GO:0008236">
    <property type="term" value="F:serine-type peptidase activity"/>
    <property type="evidence" value="ECO:0007669"/>
    <property type="project" value="UniProtKB-KW"/>
</dbReference>
<evidence type="ECO:0000256" key="4">
    <source>
        <dbReference type="ARBA" id="ARBA00022475"/>
    </source>
</evidence>
<dbReference type="InterPro" id="IPR004634">
    <property type="entry name" value="Pept_S49_pIV"/>
</dbReference>
<sequence length="618" mass="66891">MRTVWRFIAGFFKWTWRLLNFVRELVLNLFFILLVLVGVGIWMQLSSSSSTEHSTRGALLMDISGVVVDKPSPSSKLSVLGRQFFGASSDRLQENSLFDVVQTIRQAKDDRNITGIVLDLKNFAGGDQPSMQYIGKALREFRDSGKPVYAINDSYSQAQYYLASFANKIWLSPQGVVDLHGFATNGLYYKTLLDKLKVSTHVFRVGTYKSAVEPFIRDDMSPAAREADSRWIGELWQNYLNTVAANRQVTAQQIFPGAQGVLDGLRKVDGDTAQYALDNKLVDALGSSAEIEKAMTKAFGWSKKDNNFSAVSMYDYAVKTPADTGSSIAVVFANGAIMDGEETPGNVGGDTTAAQIRDARLDAKVKAIVLRVNSPGGSVSASEVIREELAAAKAAGKPVVVSMGGMAASGGYWISTPADYIIASPSTLTGSIGIFGVINTVENTLDSIGVHTDGVATSPLADMAVTKALTPEVQQMMQLSIENGYKRFITLVAQSRHSTPEAIDKIAQGHVWTGEDAKANGLVDSLGDFDDAVAKAAELAKLKVWHIDYYQSEPTFFDMVMDNLSGSVRASLPQALQAYLPAPLANAASAMKAEGDKLAIFNDPQNRYAICLTCANIR</sequence>